<dbReference type="CDD" id="cd00086">
    <property type="entry name" value="homeodomain"/>
    <property type="match status" value="1"/>
</dbReference>
<evidence type="ECO:0000256" key="1">
    <source>
        <dbReference type="ARBA" id="ARBA00023125"/>
    </source>
</evidence>
<dbReference type="GO" id="GO:0003677">
    <property type="term" value="F:DNA binding"/>
    <property type="evidence" value="ECO:0007669"/>
    <property type="project" value="UniProtKB-KW"/>
</dbReference>
<feature type="compositionally biased region" description="Polar residues" evidence="4">
    <location>
        <begin position="171"/>
        <end position="190"/>
    </location>
</feature>
<dbReference type="Proteomes" id="UP001168146">
    <property type="component" value="Unassembled WGS sequence"/>
</dbReference>
<feature type="region of interest" description="Disordered" evidence="4">
    <location>
        <begin position="1"/>
        <end position="270"/>
    </location>
</feature>
<feature type="compositionally biased region" description="Basic and acidic residues" evidence="4">
    <location>
        <begin position="143"/>
        <end position="157"/>
    </location>
</feature>
<comment type="caution">
    <text evidence="5">The sequence shown here is derived from an EMBL/GenBank/DDBJ whole genome shotgun (WGS) entry which is preliminary data.</text>
</comment>
<dbReference type="InterPro" id="IPR009057">
    <property type="entry name" value="Homeodomain-like_sf"/>
</dbReference>
<keyword evidence="2 5" id="KW-0371">Homeobox</keyword>
<feature type="compositionally biased region" description="Pro residues" evidence="4">
    <location>
        <begin position="70"/>
        <end position="87"/>
    </location>
</feature>
<evidence type="ECO:0000256" key="2">
    <source>
        <dbReference type="ARBA" id="ARBA00023155"/>
    </source>
</evidence>
<dbReference type="SUPFAM" id="SSF46689">
    <property type="entry name" value="Homeodomain-like"/>
    <property type="match status" value="1"/>
</dbReference>
<feature type="region of interest" description="Disordered" evidence="4">
    <location>
        <begin position="284"/>
        <end position="304"/>
    </location>
</feature>
<feature type="compositionally biased region" description="Polar residues" evidence="4">
    <location>
        <begin position="241"/>
        <end position="252"/>
    </location>
</feature>
<keyword evidence="3" id="KW-0539">Nucleus</keyword>
<dbReference type="PANTHER" id="PTHR11850">
    <property type="entry name" value="HOMEOBOX PROTEIN TRANSCRIPTION FACTORS"/>
    <property type="match status" value="1"/>
</dbReference>
<evidence type="ECO:0000256" key="4">
    <source>
        <dbReference type="SAM" id="MobiDB-lite"/>
    </source>
</evidence>
<dbReference type="EMBL" id="JASUXU010000078">
    <property type="protein sequence ID" value="KAK0310173.1"/>
    <property type="molecule type" value="Genomic_DNA"/>
</dbReference>
<dbReference type="AlphaFoldDB" id="A0AAN6FD36"/>
<reference evidence="5" key="1">
    <citation type="submission" date="2021-12" db="EMBL/GenBank/DDBJ databases">
        <title>Black yeast isolated from Biological Soil Crust.</title>
        <authorList>
            <person name="Kurbessoian T."/>
        </authorList>
    </citation>
    <scope>NUCLEOTIDE SEQUENCE</scope>
    <source>
        <strain evidence="5">CCFEE 5208</strain>
    </source>
</reference>
<feature type="region of interest" description="Disordered" evidence="4">
    <location>
        <begin position="347"/>
        <end position="367"/>
    </location>
</feature>
<proteinExistence type="predicted"/>
<accession>A0AAN6FD36</accession>
<sequence>MDSTRAAHSGPPTALDLGQRSTRAPGRPVQSNMYPHKHHSAPQSPPYRECDAQKPSLPPLKMVLGDNLSSPPPTPPILSGPFQPAPREPAFTAATYKPPSLYPHKKPRVSLVSDHAPSYNNGTTCASPGPVRTTLEPRPYESTAHDRPSLSDTRYYEGAHAVRRFSVQHAPDNNTNLSAQHGSSYAPRTSNHFDRSQADGNQHYRTPDHTPTSTTHNTEFPAMGSYASSRDSDLRKRRSSQYATIQDPTTAHDNGPYRETHHHATYPPAGHVRGSQMESHAVYHEEDRMARPSHVPPPSYHRSPYGSTPPSYFMPSQYEYQQGKARKRSNLPKQSTEIMKTWFDRNMTNPYPSEEQKALFSRYDAGQ</sequence>
<keyword evidence="1 5" id="KW-0238">DNA-binding</keyword>
<dbReference type="InterPro" id="IPR001356">
    <property type="entry name" value="HD"/>
</dbReference>
<name>A0AAN6FD36_9PEZI</name>
<protein>
    <submittedName>
        <fullName evidence="5">Homeodomain super</fullName>
    </submittedName>
</protein>
<evidence type="ECO:0000313" key="6">
    <source>
        <dbReference type="Proteomes" id="UP001168146"/>
    </source>
</evidence>
<feature type="compositionally biased region" description="Polar residues" evidence="4">
    <location>
        <begin position="198"/>
        <end position="218"/>
    </location>
</feature>
<gene>
    <name evidence="5" type="primary">CUP9_2</name>
    <name evidence="5" type="ORF">LTR82_014996</name>
</gene>
<evidence type="ECO:0000313" key="5">
    <source>
        <dbReference type="EMBL" id="KAK0310173.1"/>
    </source>
</evidence>
<dbReference type="InterPro" id="IPR050224">
    <property type="entry name" value="TALE_homeobox"/>
</dbReference>
<organism evidence="5 6">
    <name type="scientific">Friedmanniomyces endolithicus</name>
    <dbReference type="NCBI Taxonomy" id="329885"/>
    <lineage>
        <taxon>Eukaryota</taxon>
        <taxon>Fungi</taxon>
        <taxon>Dikarya</taxon>
        <taxon>Ascomycota</taxon>
        <taxon>Pezizomycotina</taxon>
        <taxon>Dothideomycetes</taxon>
        <taxon>Dothideomycetidae</taxon>
        <taxon>Mycosphaerellales</taxon>
        <taxon>Teratosphaeriaceae</taxon>
        <taxon>Friedmanniomyces</taxon>
    </lineage>
</organism>
<evidence type="ECO:0000256" key="3">
    <source>
        <dbReference type="ARBA" id="ARBA00023242"/>
    </source>
</evidence>
<dbReference type="Gene3D" id="1.10.10.60">
    <property type="entry name" value="Homeodomain-like"/>
    <property type="match status" value="1"/>
</dbReference>